<dbReference type="RefSeq" id="WP_087504049.1">
    <property type="nucleotide sequence ID" value="NZ_BMDX01000001.1"/>
</dbReference>
<dbReference type="AlphaFoldDB" id="A0A8J2XKM9"/>
<keyword evidence="4" id="KW-1185">Reference proteome</keyword>
<evidence type="ECO:0000313" key="3">
    <source>
        <dbReference type="EMBL" id="GGA63025.1"/>
    </source>
</evidence>
<feature type="region of interest" description="Disordered" evidence="1">
    <location>
        <begin position="81"/>
        <end position="106"/>
    </location>
</feature>
<name>A0A8J2XKM9_9GAMM</name>
<gene>
    <name evidence="3" type="ORF">GCM10011369_00390</name>
</gene>
<evidence type="ECO:0000256" key="1">
    <source>
        <dbReference type="SAM" id="MobiDB-lite"/>
    </source>
</evidence>
<reference evidence="4" key="1">
    <citation type="journal article" date="2019" name="Int. J. Syst. Evol. Microbiol.">
        <title>The Global Catalogue of Microorganisms (GCM) 10K type strain sequencing project: providing services to taxonomists for standard genome sequencing and annotation.</title>
        <authorList>
            <consortium name="The Broad Institute Genomics Platform"/>
            <consortium name="The Broad Institute Genome Sequencing Center for Infectious Disease"/>
            <person name="Wu L."/>
            <person name="Ma J."/>
        </authorList>
    </citation>
    <scope>NUCLEOTIDE SEQUENCE [LARGE SCALE GENOMIC DNA]</scope>
    <source>
        <strain evidence="4">CGMCC 1.10130</strain>
    </source>
</reference>
<dbReference type="EMBL" id="BMDX01000001">
    <property type="protein sequence ID" value="GGA63025.1"/>
    <property type="molecule type" value="Genomic_DNA"/>
</dbReference>
<organism evidence="3 4">
    <name type="scientific">Neiella marina</name>
    <dbReference type="NCBI Taxonomy" id="508461"/>
    <lineage>
        <taxon>Bacteria</taxon>
        <taxon>Pseudomonadati</taxon>
        <taxon>Pseudomonadota</taxon>
        <taxon>Gammaproteobacteria</taxon>
        <taxon>Alteromonadales</taxon>
        <taxon>Echinimonadaceae</taxon>
        <taxon>Neiella</taxon>
    </lineage>
</organism>
<comment type="caution">
    <text evidence="3">The sequence shown here is derived from an EMBL/GenBank/DDBJ whole genome shotgun (WGS) entry which is preliminary data.</text>
</comment>
<protein>
    <submittedName>
        <fullName evidence="3">Uncharacterized protein</fullName>
    </submittedName>
</protein>
<evidence type="ECO:0000256" key="2">
    <source>
        <dbReference type="SAM" id="SignalP"/>
    </source>
</evidence>
<sequence length="106" mass="10530">MKSLNTLIATTLMIAAFSATANDSGQNLSEGSKHSVLAAGHSAVGGSQVASGAVAVPMLMVGGVGQLSKTVGNEMVGFASGQPQPLPVSDKTITADAAPNMTMLEE</sequence>
<keyword evidence="2" id="KW-0732">Signal</keyword>
<dbReference type="Proteomes" id="UP000619743">
    <property type="component" value="Unassembled WGS sequence"/>
</dbReference>
<accession>A0A8J2XKM9</accession>
<feature type="signal peptide" evidence="2">
    <location>
        <begin position="1"/>
        <end position="21"/>
    </location>
</feature>
<feature type="chain" id="PRO_5035306018" evidence="2">
    <location>
        <begin position="22"/>
        <end position="106"/>
    </location>
</feature>
<evidence type="ECO:0000313" key="4">
    <source>
        <dbReference type="Proteomes" id="UP000619743"/>
    </source>
</evidence>
<proteinExistence type="predicted"/>